<reference evidence="2" key="1">
    <citation type="journal article" date="2024" name="Proc. Natl. Acad. Sci. U.S.A.">
        <title>Extraordinary preservation of gene collinearity over three hundred million years revealed in homosporous lycophytes.</title>
        <authorList>
            <person name="Li C."/>
            <person name="Wickell D."/>
            <person name="Kuo L.Y."/>
            <person name="Chen X."/>
            <person name="Nie B."/>
            <person name="Liao X."/>
            <person name="Peng D."/>
            <person name="Ji J."/>
            <person name="Jenkins J."/>
            <person name="Williams M."/>
            <person name="Shu S."/>
            <person name="Plott C."/>
            <person name="Barry K."/>
            <person name="Rajasekar S."/>
            <person name="Grimwood J."/>
            <person name="Han X."/>
            <person name="Sun S."/>
            <person name="Hou Z."/>
            <person name="He W."/>
            <person name="Dai G."/>
            <person name="Sun C."/>
            <person name="Schmutz J."/>
            <person name="Leebens-Mack J.H."/>
            <person name="Li F.W."/>
            <person name="Wang L."/>
        </authorList>
    </citation>
    <scope>NUCLEOTIDE SEQUENCE [LARGE SCALE GENOMIC DNA]</scope>
    <source>
        <strain evidence="2">cv. PW_Plant_1</strain>
    </source>
</reference>
<comment type="caution">
    <text evidence="1">The sequence shown here is derived from an EMBL/GenBank/DDBJ whole genome shotgun (WGS) entry which is preliminary data.</text>
</comment>
<evidence type="ECO:0000313" key="2">
    <source>
        <dbReference type="Proteomes" id="UP001162992"/>
    </source>
</evidence>
<accession>A0ACC2CJ89</accession>
<gene>
    <name evidence="1" type="ORF">O6H91_10G085900</name>
</gene>
<keyword evidence="2" id="KW-1185">Reference proteome</keyword>
<dbReference type="EMBL" id="CM055101">
    <property type="protein sequence ID" value="KAJ7542020.1"/>
    <property type="molecule type" value="Genomic_DNA"/>
</dbReference>
<protein>
    <submittedName>
        <fullName evidence="1">Uncharacterized protein</fullName>
    </submittedName>
</protein>
<organism evidence="1 2">
    <name type="scientific">Diphasiastrum complanatum</name>
    <name type="common">Issler's clubmoss</name>
    <name type="synonym">Lycopodium complanatum</name>
    <dbReference type="NCBI Taxonomy" id="34168"/>
    <lineage>
        <taxon>Eukaryota</taxon>
        <taxon>Viridiplantae</taxon>
        <taxon>Streptophyta</taxon>
        <taxon>Embryophyta</taxon>
        <taxon>Tracheophyta</taxon>
        <taxon>Lycopodiopsida</taxon>
        <taxon>Lycopodiales</taxon>
        <taxon>Lycopodiaceae</taxon>
        <taxon>Lycopodioideae</taxon>
        <taxon>Diphasiastrum</taxon>
    </lineage>
</organism>
<proteinExistence type="predicted"/>
<dbReference type="Proteomes" id="UP001162992">
    <property type="component" value="Chromosome 10"/>
</dbReference>
<sequence>MASLVNMVLTRLQAWNQRSMVSPTAGTQNESLGIVNIQIAQEDVSQYVNEQHIIPASVSNCGLAEINGMSGLAKDEPMEQNDNPKSLPKDGQPDDGGSAQKQRGGKNVDEDIGDVAISFHIDMIFVTMNELRLGGKTLGQCSGGFG</sequence>
<evidence type="ECO:0000313" key="1">
    <source>
        <dbReference type="EMBL" id="KAJ7542020.1"/>
    </source>
</evidence>
<name>A0ACC2CJ89_DIPCM</name>